<dbReference type="EC" id="3.1.1.-" evidence="2"/>
<reference evidence="3 4" key="1">
    <citation type="journal article" date="2023" name="Microbiol. Spectr.">
        <title>Symbiosis of Carpenter Bees with Uncharacterized Lactic Acid Bacteria Showing NAD Auxotrophy.</title>
        <authorList>
            <person name="Kawasaki S."/>
            <person name="Ozawa K."/>
            <person name="Mori T."/>
            <person name="Yamamoto A."/>
            <person name="Ito M."/>
            <person name="Ohkuma M."/>
            <person name="Sakamoto M."/>
            <person name="Matsutani M."/>
        </authorList>
    </citation>
    <scope>NUCLEOTIDE SEQUENCE [LARGE SCALE GENOMIC DNA]</scope>
    <source>
        <strain evidence="3 4">KimH</strain>
    </source>
</reference>
<organism evidence="3 4">
    <name type="scientific">Bombiscardovia apis</name>
    <dbReference type="NCBI Taxonomy" id="2932182"/>
    <lineage>
        <taxon>Bacteria</taxon>
        <taxon>Bacillati</taxon>
        <taxon>Actinomycetota</taxon>
        <taxon>Actinomycetes</taxon>
        <taxon>Bifidobacteriales</taxon>
        <taxon>Bifidobacteriaceae</taxon>
        <taxon>Bombiscardovia</taxon>
    </lineage>
</organism>
<keyword evidence="2" id="KW-0820">tRNA-binding</keyword>
<dbReference type="HAMAP" id="MF_00518">
    <property type="entry name" value="Deacylase_Dtd"/>
    <property type="match status" value="1"/>
</dbReference>
<comment type="subcellular location">
    <subcellularLocation>
        <location evidence="2">Cytoplasm</location>
    </subcellularLocation>
</comment>
<dbReference type="SUPFAM" id="SSF69500">
    <property type="entry name" value="DTD-like"/>
    <property type="match status" value="1"/>
</dbReference>
<dbReference type="RefSeq" id="WP_317643403.1">
    <property type="nucleotide sequence ID" value="NZ_AP026800.1"/>
</dbReference>
<evidence type="ECO:0000313" key="3">
    <source>
        <dbReference type="EMBL" id="BDR54399.1"/>
    </source>
</evidence>
<evidence type="ECO:0000313" key="4">
    <source>
        <dbReference type="Proteomes" id="UP001321748"/>
    </source>
</evidence>
<comment type="domain">
    <text evidence="2">A Gly-cisPro motif from one monomer fits into the active site of the other monomer to allow specific chiral rejection of L-amino acids.</text>
</comment>
<sequence>MKIMVQRVSAATVDVVDERSGEVDASFAKQSIGAGLVLLVGVADSDGAQEVAYAARKIAGMRIFEDESGKMNRSVVDTGGDILSISQFTLFADCKHGNRPSFVSAGKPEHARAVWEELNQALADQGITVKTGRFGAHMRVSLTNDGPVTIPLDTDQLMPKN</sequence>
<accession>A0ABM8BCJ2</accession>
<dbReference type="PANTHER" id="PTHR10472:SF5">
    <property type="entry name" value="D-AMINOACYL-TRNA DEACYLASE 1"/>
    <property type="match status" value="1"/>
</dbReference>
<comment type="function">
    <text evidence="2">An aminoacyl-tRNA editing enzyme that deacylates mischarged D-aminoacyl-tRNAs. Also deacylates mischarged glycyl-tRNA(Ala), protecting cells against glycine mischarging by AlaRS. Acts via tRNA-based rather than protein-based catalysis; rejects L-amino acids rather than detecting D-amino acids in the active site. By recycling D-aminoacyl-tRNA to D-amino acids and free tRNA molecules, this enzyme counteracts the toxicity associated with the formation of D-aminoacyl-tRNA entities in vivo and helps enforce protein L-homochirality.</text>
</comment>
<dbReference type="Gene3D" id="3.50.80.10">
    <property type="entry name" value="D-tyrosyl-tRNA(Tyr) deacylase"/>
    <property type="match status" value="1"/>
</dbReference>
<keyword evidence="4" id="KW-1185">Reference proteome</keyword>
<name>A0ABM8BCJ2_9BIFI</name>
<dbReference type="EMBL" id="AP026800">
    <property type="protein sequence ID" value="BDR54399.1"/>
    <property type="molecule type" value="Genomic_DNA"/>
</dbReference>
<dbReference type="Pfam" id="PF02580">
    <property type="entry name" value="Tyr_Deacylase"/>
    <property type="match status" value="1"/>
</dbReference>
<feature type="short sequence motif" description="Gly-cisPro motif, important for rejection of L-amino acids" evidence="2">
    <location>
        <begin position="146"/>
        <end position="147"/>
    </location>
</feature>
<comment type="catalytic activity">
    <reaction evidence="2">
        <text>glycyl-tRNA(Ala) + H2O = tRNA(Ala) + glycine + H(+)</text>
        <dbReference type="Rhea" id="RHEA:53744"/>
        <dbReference type="Rhea" id="RHEA-COMP:9657"/>
        <dbReference type="Rhea" id="RHEA-COMP:13640"/>
        <dbReference type="ChEBI" id="CHEBI:15377"/>
        <dbReference type="ChEBI" id="CHEBI:15378"/>
        <dbReference type="ChEBI" id="CHEBI:57305"/>
        <dbReference type="ChEBI" id="CHEBI:78442"/>
        <dbReference type="ChEBI" id="CHEBI:78522"/>
    </reaction>
</comment>
<keyword evidence="2" id="KW-0378">Hydrolase</keyword>
<gene>
    <name evidence="2 3" type="primary">dtd</name>
    <name evidence="3" type="ORF">KIMH_05100</name>
</gene>
<comment type="similarity">
    <text evidence="1 2">Belongs to the DTD family.</text>
</comment>
<comment type="subunit">
    <text evidence="2">Homodimer.</text>
</comment>
<comment type="catalytic activity">
    <reaction evidence="2">
        <text>a D-aminoacyl-tRNA + H2O = a tRNA + a D-alpha-amino acid + H(+)</text>
        <dbReference type="Rhea" id="RHEA:13953"/>
        <dbReference type="Rhea" id="RHEA-COMP:10123"/>
        <dbReference type="Rhea" id="RHEA-COMP:10124"/>
        <dbReference type="ChEBI" id="CHEBI:15377"/>
        <dbReference type="ChEBI" id="CHEBI:15378"/>
        <dbReference type="ChEBI" id="CHEBI:59871"/>
        <dbReference type="ChEBI" id="CHEBI:78442"/>
        <dbReference type="ChEBI" id="CHEBI:79333"/>
        <dbReference type="EC" id="3.1.1.96"/>
    </reaction>
</comment>
<dbReference type="PANTHER" id="PTHR10472">
    <property type="entry name" value="D-TYROSYL-TRNA TYR DEACYLASE"/>
    <property type="match status" value="1"/>
</dbReference>
<keyword evidence="2" id="KW-0694">RNA-binding</keyword>
<dbReference type="NCBIfam" id="TIGR00256">
    <property type="entry name" value="D-aminoacyl-tRNA deacylase"/>
    <property type="match status" value="1"/>
</dbReference>
<evidence type="ECO:0000256" key="2">
    <source>
        <dbReference type="HAMAP-Rule" id="MF_00518"/>
    </source>
</evidence>
<dbReference type="Proteomes" id="UP001321748">
    <property type="component" value="Chromosome"/>
</dbReference>
<proteinExistence type="inferred from homology"/>
<dbReference type="InterPro" id="IPR003732">
    <property type="entry name" value="Daa-tRNA_deacyls_DTD"/>
</dbReference>
<dbReference type="EC" id="3.1.1.96" evidence="2"/>
<evidence type="ECO:0000256" key="1">
    <source>
        <dbReference type="ARBA" id="ARBA00009673"/>
    </source>
</evidence>
<dbReference type="InterPro" id="IPR023509">
    <property type="entry name" value="DTD-like_sf"/>
</dbReference>
<protein>
    <recommendedName>
        <fullName evidence="2">D-aminoacyl-tRNA deacylase</fullName>
        <shortName evidence="2">DTD</shortName>
        <ecNumber evidence="2">3.1.1.96</ecNumber>
    </recommendedName>
    <alternativeName>
        <fullName evidence="2">Gly-tRNA(Ala) deacylase</fullName>
        <ecNumber evidence="2">3.1.1.-</ecNumber>
    </alternativeName>
</protein>
<keyword evidence="2" id="KW-0963">Cytoplasm</keyword>